<dbReference type="EMBL" id="CP117269">
    <property type="protein sequence ID" value="WFS26156.1"/>
    <property type="molecule type" value="Genomic_DNA"/>
</dbReference>
<protein>
    <submittedName>
        <fullName evidence="2">Uncharacterized protein</fullName>
    </submittedName>
</protein>
<evidence type="ECO:0000313" key="3">
    <source>
        <dbReference type="Proteomes" id="UP000318939"/>
    </source>
</evidence>
<gene>
    <name evidence="2" type="ORF">PR018_26070</name>
</gene>
<geneLocation type="plasmid" evidence="2 3">
    <name>pTi6.2</name>
</geneLocation>
<proteinExistence type="predicted"/>
<reference evidence="2" key="1">
    <citation type="journal article" date="2019" name="Phytopathology">
        <title>A Novel Group of Rhizobium tumorigenes-Like Agrobacteria Associated with Crown Gall Disease of Rhododendron and Blueberry.</title>
        <authorList>
            <person name="Kuzmanovic N."/>
            <person name="Behrens P."/>
            <person name="Idczak E."/>
            <person name="Wagner S."/>
            <person name="Gotz M."/>
            <person name="Sproer C."/>
            <person name="Bunk B."/>
            <person name="Overmann J."/>
            <person name="Smalla K."/>
        </authorList>
    </citation>
    <scope>NUCLEOTIDE SEQUENCE</scope>
    <source>
        <strain evidence="2">Rho-6.2</strain>
    </source>
</reference>
<evidence type="ECO:0000313" key="2">
    <source>
        <dbReference type="EMBL" id="WFS26156.1"/>
    </source>
</evidence>
<sequence>MKFNLSDNDVLLNRPSGTETDNTILSDDLDEEESGFSEEDREMIRLEKFIRRCPVPSDNSNKQG</sequence>
<dbReference type="Pfam" id="PF12189">
    <property type="entry name" value="VirE1"/>
    <property type="match status" value="1"/>
</dbReference>
<organism evidence="2 3">
    <name type="scientific">Rhizobium rhododendri</name>
    <dbReference type="NCBI Taxonomy" id="2506430"/>
    <lineage>
        <taxon>Bacteria</taxon>
        <taxon>Pseudomonadati</taxon>
        <taxon>Pseudomonadota</taxon>
        <taxon>Alphaproteobacteria</taxon>
        <taxon>Hyphomicrobiales</taxon>
        <taxon>Rhizobiaceae</taxon>
        <taxon>Rhizobium/Agrobacterium group</taxon>
        <taxon>Rhizobium</taxon>
    </lineage>
</organism>
<feature type="region of interest" description="Disordered" evidence="1">
    <location>
        <begin position="1"/>
        <end position="39"/>
    </location>
</feature>
<accession>A0ABY8IS63</accession>
<evidence type="ECO:0000256" key="1">
    <source>
        <dbReference type="SAM" id="MobiDB-lite"/>
    </source>
</evidence>
<dbReference type="InterPro" id="IPR024237">
    <property type="entry name" value="VirE1"/>
</dbReference>
<keyword evidence="2" id="KW-0614">Plasmid</keyword>
<keyword evidence="3" id="KW-1185">Reference proteome</keyword>
<feature type="compositionally biased region" description="Acidic residues" evidence="1">
    <location>
        <begin position="27"/>
        <end position="39"/>
    </location>
</feature>
<reference evidence="2" key="2">
    <citation type="journal article" date="2023" name="MicrobiologyOpen">
        <title>Genomics of the tumorigenes clade of the family Rhizobiaceae and description of Rhizobium rhododendri sp. nov.</title>
        <authorList>
            <person name="Kuzmanovic N."/>
            <person name="diCenzo G.C."/>
            <person name="Bunk B."/>
            <person name="Sproeer C."/>
            <person name="Fruehling A."/>
            <person name="Neumann-Schaal M."/>
            <person name="Overmann J."/>
            <person name="Smalla K."/>
        </authorList>
    </citation>
    <scope>NUCLEOTIDE SEQUENCE</scope>
    <source>
        <strain evidence="2">Rho-6.2</strain>
        <plasmid evidence="2">pTi6.2</plasmid>
    </source>
</reference>
<feature type="compositionally biased region" description="Polar residues" evidence="1">
    <location>
        <begin position="15"/>
        <end position="25"/>
    </location>
</feature>
<dbReference type="Proteomes" id="UP000318939">
    <property type="component" value="Plasmid pTi6.2"/>
</dbReference>
<dbReference type="RefSeq" id="WP_142832349.1">
    <property type="nucleotide sequence ID" value="NZ_CP117269.1"/>
</dbReference>
<name>A0ABY8IS63_9HYPH</name>